<keyword evidence="19" id="KW-1185">Reference proteome</keyword>
<evidence type="ECO:0000256" key="10">
    <source>
        <dbReference type="ARBA" id="ARBA00022962"/>
    </source>
</evidence>
<dbReference type="PROSITE" id="PS51278">
    <property type="entry name" value="GATASE_TYPE_2"/>
    <property type="match status" value="1"/>
</dbReference>
<evidence type="ECO:0000256" key="12">
    <source>
        <dbReference type="ARBA" id="ARBA00023004"/>
    </source>
</evidence>
<dbReference type="Pfam" id="PF01645">
    <property type="entry name" value="Glu_synthase"/>
    <property type="match status" value="1"/>
</dbReference>
<dbReference type="GO" id="GO:0016040">
    <property type="term" value="F:glutamate synthase (NADH) activity"/>
    <property type="evidence" value="ECO:0007669"/>
    <property type="project" value="UniProtKB-EC"/>
</dbReference>
<evidence type="ECO:0000313" key="19">
    <source>
        <dbReference type="Proteomes" id="UP000541033"/>
    </source>
</evidence>
<keyword evidence="14" id="KW-0314">Glutamate biosynthesis</keyword>
<dbReference type="InterPro" id="IPR050711">
    <property type="entry name" value="ET-N_metabolism_enzyme"/>
</dbReference>
<dbReference type="Pfam" id="PF01493">
    <property type="entry name" value="GXGXG"/>
    <property type="match status" value="1"/>
</dbReference>
<dbReference type="Gene3D" id="3.60.20.10">
    <property type="entry name" value="Glutamine Phosphoribosylpyrophosphate, subunit 1, domain 1"/>
    <property type="match status" value="1"/>
</dbReference>
<dbReference type="GO" id="GO:0006537">
    <property type="term" value="P:glutamate biosynthetic process"/>
    <property type="evidence" value="ECO:0007669"/>
    <property type="project" value="UniProtKB-KW"/>
</dbReference>
<dbReference type="InterPro" id="IPR029055">
    <property type="entry name" value="Ntn_hydrolases_N"/>
</dbReference>
<proteinExistence type="inferred from homology"/>
<keyword evidence="7" id="KW-0288">FMN</keyword>
<dbReference type="SUPFAM" id="SSF51395">
    <property type="entry name" value="FMN-linked oxidoreductases"/>
    <property type="match status" value="1"/>
</dbReference>
<dbReference type="FunFam" id="2.160.20.60:FF:000001">
    <property type="entry name" value="Glutamate synthase, large subunit"/>
    <property type="match status" value="1"/>
</dbReference>
<dbReference type="InterPro" id="IPR002932">
    <property type="entry name" value="Glu_synthdom"/>
</dbReference>
<keyword evidence="5" id="KW-0028">Amino-acid biosynthesis</keyword>
<evidence type="ECO:0000256" key="8">
    <source>
        <dbReference type="ARBA" id="ARBA00022723"/>
    </source>
</evidence>
<evidence type="ECO:0000256" key="9">
    <source>
        <dbReference type="ARBA" id="ARBA00022827"/>
    </source>
</evidence>
<evidence type="ECO:0000256" key="3">
    <source>
        <dbReference type="ARBA" id="ARBA00001974"/>
    </source>
</evidence>
<dbReference type="PANTHER" id="PTHR11938">
    <property type="entry name" value="FAD NADPH DEHYDROGENASE/OXIDOREDUCTASE"/>
    <property type="match status" value="1"/>
</dbReference>
<dbReference type="InterPro" id="IPR013785">
    <property type="entry name" value="Aldolase_TIM"/>
</dbReference>
<dbReference type="InterPro" id="IPR036485">
    <property type="entry name" value="Glu_synth_asu_C_sf"/>
</dbReference>
<gene>
    <name evidence="18" type="ORF">FHX76_000723</name>
</gene>
<evidence type="ECO:0000256" key="13">
    <source>
        <dbReference type="ARBA" id="ARBA00023014"/>
    </source>
</evidence>
<dbReference type="InterPro" id="IPR002489">
    <property type="entry name" value="Glu_synth_asu_C"/>
</dbReference>
<dbReference type="GO" id="GO:0051538">
    <property type="term" value="F:3 iron, 4 sulfur cluster binding"/>
    <property type="evidence" value="ECO:0007669"/>
    <property type="project" value="UniProtKB-KW"/>
</dbReference>
<dbReference type="FunFam" id="3.20.20.70:FF:000053">
    <property type="entry name" value="Glutamate synthase large subunit"/>
    <property type="match status" value="1"/>
</dbReference>
<dbReference type="SUPFAM" id="SSF56235">
    <property type="entry name" value="N-terminal nucleophile aminohydrolases (Ntn hydrolases)"/>
    <property type="match status" value="1"/>
</dbReference>
<comment type="cofactor">
    <cofactor evidence="3">
        <name>FAD</name>
        <dbReference type="ChEBI" id="CHEBI:57692"/>
    </cofactor>
</comment>
<evidence type="ECO:0000256" key="7">
    <source>
        <dbReference type="ARBA" id="ARBA00022643"/>
    </source>
</evidence>
<dbReference type="PANTHER" id="PTHR11938:SF133">
    <property type="entry name" value="GLUTAMATE SYNTHASE (NADH)"/>
    <property type="match status" value="1"/>
</dbReference>
<evidence type="ECO:0000256" key="4">
    <source>
        <dbReference type="ARBA" id="ARBA00009716"/>
    </source>
</evidence>
<dbReference type="FunFam" id="3.60.20.10:FF:000001">
    <property type="entry name" value="Glutamate synthase, large subunit"/>
    <property type="match status" value="1"/>
</dbReference>
<dbReference type="EMBL" id="JAAMOX010000001">
    <property type="protein sequence ID" value="NIH52855.1"/>
    <property type="molecule type" value="Genomic_DNA"/>
</dbReference>
<dbReference type="SUPFAM" id="SSF69336">
    <property type="entry name" value="Alpha subunit of glutamate synthase, C-terminal domain"/>
    <property type="match status" value="1"/>
</dbReference>
<comment type="pathway">
    <text evidence="16">Amino-acid biosynthesis.</text>
</comment>
<dbReference type="FunFam" id="3.20.20.70:FF:000031">
    <property type="entry name" value="Glutamate synthase 1 [NADH]"/>
    <property type="match status" value="1"/>
</dbReference>
<evidence type="ECO:0000256" key="2">
    <source>
        <dbReference type="ARBA" id="ARBA00001927"/>
    </source>
</evidence>
<keyword evidence="15" id="KW-0003">3Fe-4S</keyword>
<evidence type="ECO:0000256" key="15">
    <source>
        <dbReference type="ARBA" id="ARBA00023291"/>
    </source>
</evidence>
<keyword evidence="8" id="KW-0479">Metal-binding</keyword>
<dbReference type="Gene3D" id="3.20.20.70">
    <property type="entry name" value="Aldolase class I"/>
    <property type="match status" value="2"/>
</dbReference>
<dbReference type="InterPro" id="IPR017932">
    <property type="entry name" value="GATase_2_dom"/>
</dbReference>
<comment type="similarity">
    <text evidence="4">Belongs to the glutamate synthase family.</text>
</comment>
<evidence type="ECO:0000256" key="14">
    <source>
        <dbReference type="ARBA" id="ARBA00023164"/>
    </source>
</evidence>
<evidence type="ECO:0000256" key="5">
    <source>
        <dbReference type="ARBA" id="ARBA00022605"/>
    </source>
</evidence>
<dbReference type="CDD" id="cd02808">
    <property type="entry name" value="GltS_FMN"/>
    <property type="match status" value="1"/>
</dbReference>
<dbReference type="Pfam" id="PF00310">
    <property type="entry name" value="GATase_2"/>
    <property type="match status" value="1"/>
</dbReference>
<dbReference type="Proteomes" id="UP000541033">
    <property type="component" value="Unassembled WGS sequence"/>
</dbReference>
<dbReference type="NCBIfam" id="NF008730">
    <property type="entry name" value="PRK11750.1"/>
    <property type="match status" value="1"/>
</dbReference>
<evidence type="ECO:0000256" key="1">
    <source>
        <dbReference type="ARBA" id="ARBA00001917"/>
    </source>
</evidence>
<keyword evidence="10" id="KW-0315">Glutamine amidotransferase</keyword>
<dbReference type="InterPro" id="IPR006982">
    <property type="entry name" value="Glu_synth_centr_N"/>
</dbReference>
<comment type="cofactor">
    <cofactor evidence="1">
        <name>FMN</name>
        <dbReference type="ChEBI" id="CHEBI:58210"/>
    </cofactor>
</comment>
<evidence type="ECO:0000259" key="17">
    <source>
        <dbReference type="PROSITE" id="PS51278"/>
    </source>
</evidence>
<feature type="domain" description="Glutamine amidotransferase type-2" evidence="17">
    <location>
        <begin position="39"/>
        <end position="425"/>
    </location>
</feature>
<dbReference type="Gene3D" id="2.160.20.60">
    <property type="entry name" value="Glutamate synthase, alpha subunit, C-terminal domain"/>
    <property type="match status" value="1"/>
</dbReference>
<keyword evidence="6" id="KW-0285">Flavoprotein</keyword>
<dbReference type="RefSeq" id="WP_167147998.1">
    <property type="nucleotide sequence ID" value="NZ_JAAMOX010000001.1"/>
</dbReference>
<accession>A0A7X5TSD2</accession>
<dbReference type="CDD" id="cd00713">
    <property type="entry name" value="GltS"/>
    <property type="match status" value="1"/>
</dbReference>
<name>A0A7X5TSD2_9MICO</name>
<dbReference type="GO" id="GO:0019676">
    <property type="term" value="P:ammonia assimilation cycle"/>
    <property type="evidence" value="ECO:0007669"/>
    <property type="project" value="TreeGrafter"/>
</dbReference>
<keyword evidence="9" id="KW-0274">FAD</keyword>
<reference evidence="18 19" key="1">
    <citation type="submission" date="2020-02" db="EMBL/GenBank/DDBJ databases">
        <title>Sequencing the genomes of 1000 actinobacteria strains.</title>
        <authorList>
            <person name="Klenk H.-P."/>
        </authorList>
    </citation>
    <scope>NUCLEOTIDE SEQUENCE [LARGE SCALE GENOMIC DNA]</scope>
    <source>
        <strain evidence="18 19">DSM 27960</strain>
    </source>
</reference>
<comment type="caution">
    <text evidence="18">The sequence shown here is derived from an EMBL/GenBank/DDBJ whole genome shotgun (WGS) entry which is preliminary data.</text>
</comment>
<organism evidence="18 19">
    <name type="scientific">Lysinibacter cavernae</name>
    <dbReference type="NCBI Taxonomy" id="1640652"/>
    <lineage>
        <taxon>Bacteria</taxon>
        <taxon>Bacillati</taxon>
        <taxon>Actinomycetota</taxon>
        <taxon>Actinomycetes</taxon>
        <taxon>Micrococcales</taxon>
        <taxon>Microbacteriaceae</taxon>
        <taxon>Lysinibacter</taxon>
    </lineage>
</organism>
<keyword evidence="12" id="KW-0408">Iron</keyword>
<evidence type="ECO:0000256" key="11">
    <source>
        <dbReference type="ARBA" id="ARBA00023002"/>
    </source>
</evidence>
<dbReference type="EC" id="1.4.1.13" evidence="18"/>
<dbReference type="EC" id="1.4.1.14" evidence="18"/>
<dbReference type="CDD" id="cd00982">
    <property type="entry name" value="gltB_C"/>
    <property type="match status" value="1"/>
</dbReference>
<sequence>MTSTTLFSGDRHLQGAANGYGAFPASQGLYDPRSEKDACGLAMVATLRGTPGHDIIDNALNALRNLEHRGAIGSDAGTGDGAGILTQIPHDFFREVVEFDLPEQGDYAVGMAFLPTVYAKRAAIKLRIAAIAVEEGLNVLGWRVVPTNPENLGTLAREAMPAFEQLFVSSADGTLTDIALDRLTFRVRKRVERELGAYFISLSARTVVYKGMVTTLQLEPFYPDLSDERFASKLAIVHSRYSTNTFPSWPLAQPLRMMAHNGEINTVEGNRNWMKARQSQLESELLGDLAPVMPICTPGASDSASFDEVLELLTLSGRSLPHAMMMMVPEAWEKQAEIDQDKRDFYEYHSMLMEPWDGPAALTFTDGTLVGATLDRNGLRPGRFLITDDGLVVLGSETGVLDVDPAKVIRRGRLQPGKMFLIDTEAGRVIEDDEIKSSVATLEPWGDWLDQGRIRLSALPEREHIVHPPASITRRQQTFGYTEEEVRLLLTPMAKNGVEPLAAMGSDTPIAVLSERPRLMFDYFVQQFAQVTNPPLDSIREEVVTSLSLGLGPQRNLLDATPEHARQVILDFPVIDNDELAKIQHIDHEPDSDRTVTLRGLYRFDRGPQALEHRLDELCAEADAAVAAGAEFLILSDRDSNKDLAPIPSLLMVSAVHHHLIRQSTRMKVGLIAEAGDVREVHHVALLIGYGASAINPYLAMETCENLVRSGMVTNVSPEKAVKNLIKALGKGVLKIMSKMGISTVSSYAGAQAFEAIGLGEEFIERYFTGTTSKLGGIGLEVVSTENLDRHLQAYPEDGAPLAHQRLQTGGEYQWRRDGSPHLFNPETIFRLQHSTRNRRYDIFKDYTRLVDDQAEELMTLRGMFGFSSDRQPIPIEDVESVASIVKRFSTGAMSYGSISQEAHETLAIAMNRLGAKSNTGEGGEDLDRLLDPERRSSIKQVASGRFGVTSMYLTNADDIQIKLAQGAKPGEGGQLPPTKVYPWVARTRHATAGVGLISPPPHHDIYSIEDLKQLIFDLKRANPAARIHTKLVSQSGIGAVAAGVAKALSDVILVSGYDGGTGASPVNSLKHAGTPWELGLAETQQTLMLNKMRDRVVIQVDGQLKTGRDVIIGALLGAEEFGFATAPLVVEGCIMMRVCHLDTCPVGVATQNPELRSRFTGQADHVVNFFEFIAEEVREYLAQLGFRSVQEAIGHSEVLNVDKAIEHWKASGLDLSPILVGPELDPNEPVVSARTQDHELEQHFDNQLIELSEAALERAEPVSIDLPIRNTERAVGTMLGNAVTKRYGNDGLPVDTIDVTLRGTAGQSLGAFMPAGITLRLQGDANDYVGKGLSGGTIIVRPALDATLVAEDNVIAGNVIGYGSTSGSINIRGIVGERFLVRNSGATAVVEGVGDHALEYMTGGTALILGETGRNLGAGMSGGTAYIYRLDTGKVNADSLGSGELQLTELDRADLEVVRAHLELHVERTGSELAQRMLDNFAQTAPEFVKVVPRDYAAVLYTRQQAVDEGLDPDSDTVWARILEVTGG</sequence>
<comment type="cofactor">
    <cofactor evidence="2">
        <name>[3Fe-4S] cluster</name>
        <dbReference type="ChEBI" id="CHEBI:21137"/>
    </cofactor>
</comment>
<evidence type="ECO:0000256" key="6">
    <source>
        <dbReference type="ARBA" id="ARBA00022630"/>
    </source>
</evidence>
<protein>
    <submittedName>
        <fullName evidence="18">Glutamate synthase (NADPH/NADH) large chain</fullName>
        <ecNumber evidence="18">1.4.1.13</ecNumber>
        <ecNumber evidence="18">1.4.1.14</ecNumber>
    </submittedName>
</protein>
<dbReference type="GO" id="GO:0004355">
    <property type="term" value="F:glutamate synthase (NADPH) activity"/>
    <property type="evidence" value="ECO:0007669"/>
    <property type="project" value="UniProtKB-EC"/>
</dbReference>
<dbReference type="GO" id="GO:0046872">
    <property type="term" value="F:metal ion binding"/>
    <property type="evidence" value="ECO:0007669"/>
    <property type="project" value="UniProtKB-KW"/>
</dbReference>
<keyword evidence="11 18" id="KW-0560">Oxidoreductase</keyword>
<keyword evidence="13" id="KW-0411">Iron-sulfur</keyword>
<dbReference type="Pfam" id="PF04898">
    <property type="entry name" value="Glu_syn_central"/>
    <property type="match status" value="1"/>
</dbReference>
<evidence type="ECO:0000313" key="18">
    <source>
        <dbReference type="EMBL" id="NIH52855.1"/>
    </source>
</evidence>
<evidence type="ECO:0000256" key="16">
    <source>
        <dbReference type="ARBA" id="ARBA00029440"/>
    </source>
</evidence>